<reference evidence="1 2" key="1">
    <citation type="journal article" date="2020" name="IScience">
        <title>Genome Sequencing of the Endangered Kingdonia uniflora (Circaeasteraceae, Ranunculales) Reveals Potential Mechanisms of Evolutionary Specialization.</title>
        <authorList>
            <person name="Sun Y."/>
            <person name="Deng T."/>
            <person name="Zhang A."/>
            <person name="Moore M.J."/>
            <person name="Landis J.B."/>
            <person name="Lin N."/>
            <person name="Zhang H."/>
            <person name="Zhang X."/>
            <person name="Huang J."/>
            <person name="Zhang X."/>
            <person name="Sun H."/>
            <person name="Wang H."/>
        </authorList>
    </citation>
    <scope>NUCLEOTIDE SEQUENCE [LARGE SCALE GENOMIC DNA]</scope>
    <source>
        <strain evidence="1">TB1705</strain>
        <tissue evidence="1">Leaf</tissue>
    </source>
</reference>
<protein>
    <submittedName>
        <fullName evidence="1">Uncharacterized protein</fullName>
    </submittedName>
</protein>
<comment type="caution">
    <text evidence="1">The sequence shown here is derived from an EMBL/GenBank/DDBJ whole genome shotgun (WGS) entry which is preliminary data.</text>
</comment>
<name>A0A7J7M052_9MAGN</name>
<organism evidence="1 2">
    <name type="scientific">Kingdonia uniflora</name>
    <dbReference type="NCBI Taxonomy" id="39325"/>
    <lineage>
        <taxon>Eukaryota</taxon>
        <taxon>Viridiplantae</taxon>
        <taxon>Streptophyta</taxon>
        <taxon>Embryophyta</taxon>
        <taxon>Tracheophyta</taxon>
        <taxon>Spermatophyta</taxon>
        <taxon>Magnoliopsida</taxon>
        <taxon>Ranunculales</taxon>
        <taxon>Circaeasteraceae</taxon>
        <taxon>Kingdonia</taxon>
    </lineage>
</organism>
<evidence type="ECO:0000313" key="1">
    <source>
        <dbReference type="EMBL" id="KAF6148245.1"/>
    </source>
</evidence>
<keyword evidence="2" id="KW-1185">Reference proteome</keyword>
<proteinExistence type="predicted"/>
<dbReference type="EMBL" id="JACGCM010001854">
    <property type="protein sequence ID" value="KAF6148245.1"/>
    <property type="molecule type" value="Genomic_DNA"/>
</dbReference>
<dbReference type="Proteomes" id="UP000541444">
    <property type="component" value="Unassembled WGS sequence"/>
</dbReference>
<sequence>MRRIFLVTHSPTIPIPMPTSPFHKPNGGTMTINDFEDLYRDNSGCIFVNECLNYVEDSNDPEIRKMVQSLASENMFQLGHVPKPMNIHVNGQDESLEISCNFRHINFKCLLESIVPRSPHPQICNIVFLLLKENIFLKNYNFGDASRTCFVRTAYHIFWNINDNIGVLKNFKENIFPGKLSFESSTFLGMNTCISIFL</sequence>
<accession>A0A7J7M052</accession>
<evidence type="ECO:0000313" key="2">
    <source>
        <dbReference type="Proteomes" id="UP000541444"/>
    </source>
</evidence>
<gene>
    <name evidence="1" type="ORF">GIB67_012020</name>
</gene>
<dbReference type="AlphaFoldDB" id="A0A7J7M052"/>
<feature type="non-terminal residue" evidence="1">
    <location>
        <position position="198"/>
    </location>
</feature>